<evidence type="ECO:0008006" key="3">
    <source>
        <dbReference type="Google" id="ProtNLM"/>
    </source>
</evidence>
<protein>
    <recommendedName>
        <fullName evidence="3">4Fe-4S ferredoxin-type domain-containing protein</fullName>
    </recommendedName>
</protein>
<evidence type="ECO:0000313" key="2">
    <source>
        <dbReference type="Proteomes" id="UP000184292"/>
    </source>
</evidence>
<dbReference type="RefSeq" id="WP_244526276.1">
    <property type="nucleotide sequence ID" value="NZ_FQYO01000002.1"/>
</dbReference>
<name>A0A1M6C9R6_9RHOB</name>
<sequence>MLRREGSEAILLLGPDEPRFWEIFAASAEYRDGAPDPLDRWSARVVGALAAAVGGTALFPLDGPPYAPIFGWAFATGRAWSSPVAMMVHGERGLWVSVRGALALPYPVDLPPPLPRPCTTCAAPCRAACPIDAFGPDGLDTARCHGYLDTEAGRDCLDRGCAVRRACPVGQDLRPPAQSAFHMRAYHP</sequence>
<evidence type="ECO:0000313" key="1">
    <source>
        <dbReference type="EMBL" id="SHI57777.1"/>
    </source>
</evidence>
<gene>
    <name evidence="1" type="ORF">SAMN05444417_1086</name>
</gene>
<dbReference type="EMBL" id="FQYO01000002">
    <property type="protein sequence ID" value="SHI57777.1"/>
    <property type="molecule type" value="Genomic_DNA"/>
</dbReference>
<dbReference type="STRING" id="1447782.SAMN05444417_1086"/>
<dbReference type="Proteomes" id="UP000184292">
    <property type="component" value="Unassembled WGS sequence"/>
</dbReference>
<keyword evidence="2" id="KW-1185">Reference proteome</keyword>
<dbReference type="AlphaFoldDB" id="A0A1M6C9R6"/>
<proteinExistence type="predicted"/>
<organism evidence="1 2">
    <name type="scientific">Wenxinia saemankumensis</name>
    <dbReference type="NCBI Taxonomy" id="1447782"/>
    <lineage>
        <taxon>Bacteria</taxon>
        <taxon>Pseudomonadati</taxon>
        <taxon>Pseudomonadota</taxon>
        <taxon>Alphaproteobacteria</taxon>
        <taxon>Rhodobacterales</taxon>
        <taxon>Roseobacteraceae</taxon>
        <taxon>Wenxinia</taxon>
    </lineage>
</organism>
<accession>A0A1M6C9R6</accession>
<reference evidence="1 2" key="1">
    <citation type="submission" date="2016-11" db="EMBL/GenBank/DDBJ databases">
        <authorList>
            <person name="Jaros S."/>
            <person name="Januszkiewicz K."/>
            <person name="Wedrychowicz H."/>
        </authorList>
    </citation>
    <scope>NUCLEOTIDE SEQUENCE [LARGE SCALE GENOMIC DNA]</scope>
    <source>
        <strain evidence="1 2">DSM 100565</strain>
    </source>
</reference>